<dbReference type="AlphaFoldDB" id="A0A9P7FLX1"/>
<evidence type="ECO:0000313" key="2">
    <source>
        <dbReference type="EMBL" id="KAG2119718.1"/>
    </source>
</evidence>
<feature type="region of interest" description="Disordered" evidence="1">
    <location>
        <begin position="66"/>
        <end position="106"/>
    </location>
</feature>
<feature type="region of interest" description="Disordered" evidence="1">
    <location>
        <begin position="1"/>
        <end position="24"/>
    </location>
</feature>
<organism evidence="2 3">
    <name type="scientific">Suillus discolor</name>
    <dbReference type="NCBI Taxonomy" id="1912936"/>
    <lineage>
        <taxon>Eukaryota</taxon>
        <taxon>Fungi</taxon>
        <taxon>Dikarya</taxon>
        <taxon>Basidiomycota</taxon>
        <taxon>Agaricomycotina</taxon>
        <taxon>Agaricomycetes</taxon>
        <taxon>Agaricomycetidae</taxon>
        <taxon>Boletales</taxon>
        <taxon>Suillineae</taxon>
        <taxon>Suillaceae</taxon>
        <taxon>Suillus</taxon>
    </lineage>
</organism>
<protein>
    <submittedName>
        <fullName evidence="2">Uncharacterized protein</fullName>
    </submittedName>
</protein>
<comment type="caution">
    <text evidence="2">The sequence shown here is derived from an EMBL/GenBank/DDBJ whole genome shotgun (WGS) entry which is preliminary data.</text>
</comment>
<name>A0A9P7FLX1_9AGAM</name>
<gene>
    <name evidence="2" type="ORF">F5147DRAFT_767192</name>
</gene>
<dbReference type="RefSeq" id="XP_041299544.1">
    <property type="nucleotide sequence ID" value="XM_041440853.1"/>
</dbReference>
<reference evidence="2" key="1">
    <citation type="journal article" date="2020" name="New Phytol.">
        <title>Comparative genomics reveals dynamic genome evolution in host specialist ectomycorrhizal fungi.</title>
        <authorList>
            <person name="Lofgren L.A."/>
            <person name="Nguyen N.H."/>
            <person name="Vilgalys R."/>
            <person name="Ruytinx J."/>
            <person name="Liao H.L."/>
            <person name="Branco S."/>
            <person name="Kuo A."/>
            <person name="LaButti K."/>
            <person name="Lipzen A."/>
            <person name="Andreopoulos W."/>
            <person name="Pangilinan J."/>
            <person name="Riley R."/>
            <person name="Hundley H."/>
            <person name="Na H."/>
            <person name="Barry K."/>
            <person name="Grigoriev I.V."/>
            <person name="Stajich J.E."/>
            <person name="Kennedy P.G."/>
        </authorList>
    </citation>
    <scope>NUCLEOTIDE SEQUENCE</scope>
    <source>
        <strain evidence="2">FC423</strain>
    </source>
</reference>
<accession>A0A9P7FLX1</accession>
<evidence type="ECO:0000256" key="1">
    <source>
        <dbReference type="SAM" id="MobiDB-lite"/>
    </source>
</evidence>
<dbReference type="Proteomes" id="UP000823399">
    <property type="component" value="Unassembled WGS sequence"/>
</dbReference>
<evidence type="ECO:0000313" key="3">
    <source>
        <dbReference type="Proteomes" id="UP000823399"/>
    </source>
</evidence>
<keyword evidence="3" id="KW-1185">Reference proteome</keyword>
<dbReference type="GeneID" id="64703112"/>
<sequence>MQDAIAHAAPRVGPSSTDPLEHTWLLPGSSLPAAALHNGPRECALSPSVQVPHKLCPATVNESLALGTLSEDEDRLEDLEEEEDNEQLAEEESHTLQDILEVSGHD</sequence>
<proteinExistence type="predicted"/>
<feature type="compositionally biased region" description="Acidic residues" evidence="1">
    <location>
        <begin position="70"/>
        <end position="90"/>
    </location>
</feature>
<dbReference type="EMBL" id="JABBWM010000002">
    <property type="protein sequence ID" value="KAG2119718.1"/>
    <property type="molecule type" value="Genomic_DNA"/>
</dbReference>